<evidence type="ECO:0000313" key="1">
    <source>
        <dbReference type="EMBL" id="OEJ20911.1"/>
    </source>
</evidence>
<reference evidence="1 2" key="1">
    <citation type="submission" date="2016-08" db="EMBL/GenBank/DDBJ databases">
        <title>The complete genome of Streptomyces subrutilus 10-1-1.</title>
        <authorList>
            <person name="Chen X."/>
        </authorList>
    </citation>
    <scope>NUCLEOTIDE SEQUENCE [LARGE SCALE GENOMIC DNA]</scope>
    <source>
        <strain evidence="1 2">10-1-1</strain>
        <plasmid evidence="2">pacmp2</plasmid>
    </source>
</reference>
<evidence type="ECO:0000313" key="2">
    <source>
        <dbReference type="Proteomes" id="UP000095705"/>
    </source>
</evidence>
<name>A0A1E5NXE0_9ACTN</name>
<comment type="caution">
    <text evidence="1">The sequence shown here is derived from an EMBL/GenBank/DDBJ whole genome shotgun (WGS) entry which is preliminary data.</text>
</comment>
<organism evidence="1 2">
    <name type="scientific">Streptomyces subrutilus</name>
    <dbReference type="NCBI Taxonomy" id="36818"/>
    <lineage>
        <taxon>Bacteria</taxon>
        <taxon>Bacillati</taxon>
        <taxon>Actinomycetota</taxon>
        <taxon>Actinomycetes</taxon>
        <taxon>Kitasatosporales</taxon>
        <taxon>Streptomycetaceae</taxon>
        <taxon>Streptomyces</taxon>
    </lineage>
</organism>
<keyword evidence="1" id="KW-0614">Plasmid</keyword>
<sequence length="92" mass="9989">MSYTEEAAEIAAAVAGLPVKVRRWTPDPQNPERRRFAGWEPATVAGPAADSDAIAWGVTFGDGRNGSVQWSDVMFPPESFEEAARRLPSRTA</sequence>
<protein>
    <submittedName>
        <fullName evidence="1">Uncharacterized protein</fullName>
    </submittedName>
</protein>
<dbReference type="AlphaFoldDB" id="A0A1E5NXE0"/>
<dbReference type="EMBL" id="MEHK01000006">
    <property type="protein sequence ID" value="OEJ20911.1"/>
    <property type="molecule type" value="Genomic_DNA"/>
</dbReference>
<proteinExistence type="predicted"/>
<dbReference type="RefSeq" id="WP_069918060.1">
    <property type="nucleotide sequence ID" value="NZ_CM007204.1"/>
</dbReference>
<gene>
    <name evidence="1" type="ORF">BGK67_35340</name>
</gene>
<geneLocation type="plasmid" evidence="2">
    <name>pacmp2</name>
</geneLocation>
<dbReference type="Proteomes" id="UP000095705">
    <property type="component" value="Plasmid pACMP2"/>
</dbReference>
<keyword evidence="2" id="KW-1185">Reference proteome</keyword>
<accession>A0A1E5NXE0</accession>